<comment type="caution">
    <text evidence="1">The sequence shown here is derived from an EMBL/GenBank/DDBJ whole genome shotgun (WGS) entry which is preliminary data.</text>
</comment>
<protein>
    <submittedName>
        <fullName evidence="1">Uncharacterized protein</fullName>
    </submittedName>
</protein>
<dbReference type="Proteomes" id="UP001451303">
    <property type="component" value="Unassembled WGS sequence"/>
</dbReference>
<gene>
    <name evidence="1" type="ORF">QR685DRAFT_569008</name>
</gene>
<evidence type="ECO:0000313" key="1">
    <source>
        <dbReference type="EMBL" id="KAL0472858.1"/>
    </source>
</evidence>
<name>A0ABR3DKQ6_NEUIN</name>
<sequence>MKVRILRRLARGYGTCSGDYRLMERETGTLCPRCKGRAATRREAAAAAAAANAVAMVPGGQGQESWMEEGNAFQ</sequence>
<accession>A0ABR3DKQ6</accession>
<reference evidence="1 2" key="1">
    <citation type="submission" date="2023-09" db="EMBL/GenBank/DDBJ databases">
        <title>Multi-omics analysis of a traditional fermented food reveals byproduct-associated fungal strains for waste-to-food upcycling.</title>
        <authorList>
            <consortium name="Lawrence Berkeley National Laboratory"/>
            <person name="Rekdal V.M."/>
            <person name="Villalobos-Escobedo J.M."/>
            <person name="Rodriguez-Valeron N."/>
            <person name="Garcia M.O."/>
            <person name="Vasquez D.P."/>
            <person name="Damayanti I."/>
            <person name="Sorensen P.M."/>
            <person name="Baidoo E.E."/>
            <person name="De Carvalho A.C."/>
            <person name="Riley R."/>
            <person name="Lipzen A."/>
            <person name="He G."/>
            <person name="Yan M."/>
            <person name="Haridas S."/>
            <person name="Daum C."/>
            <person name="Yoshinaga Y."/>
            <person name="Ng V."/>
            <person name="Grigoriev I.V."/>
            <person name="Munk R."/>
            <person name="Nuraida L."/>
            <person name="Wijaya C.H."/>
            <person name="Morales P.-C."/>
            <person name="Keasling J.D."/>
        </authorList>
    </citation>
    <scope>NUCLEOTIDE SEQUENCE [LARGE SCALE GENOMIC DNA]</scope>
    <source>
        <strain evidence="1 2">FGSC 2613</strain>
    </source>
</reference>
<dbReference type="EMBL" id="JAVLET010000002">
    <property type="protein sequence ID" value="KAL0472858.1"/>
    <property type="molecule type" value="Genomic_DNA"/>
</dbReference>
<proteinExistence type="predicted"/>
<organism evidence="1 2">
    <name type="scientific">Neurospora intermedia</name>
    <dbReference type="NCBI Taxonomy" id="5142"/>
    <lineage>
        <taxon>Eukaryota</taxon>
        <taxon>Fungi</taxon>
        <taxon>Dikarya</taxon>
        <taxon>Ascomycota</taxon>
        <taxon>Pezizomycotina</taxon>
        <taxon>Sordariomycetes</taxon>
        <taxon>Sordariomycetidae</taxon>
        <taxon>Sordariales</taxon>
        <taxon>Sordariaceae</taxon>
        <taxon>Neurospora</taxon>
    </lineage>
</organism>
<keyword evidence="2" id="KW-1185">Reference proteome</keyword>
<evidence type="ECO:0000313" key="2">
    <source>
        <dbReference type="Proteomes" id="UP001451303"/>
    </source>
</evidence>